<dbReference type="Proteomes" id="UP000694865">
    <property type="component" value="Unplaced"/>
</dbReference>
<dbReference type="InterPro" id="IPR017117">
    <property type="entry name" value="Nob1_euk"/>
</dbReference>
<dbReference type="Gene3D" id="6.20.210.10">
    <property type="entry name" value="Nin one binding (NOB1), Zn-ribbon-like"/>
    <property type="match status" value="1"/>
</dbReference>
<dbReference type="InterPro" id="IPR039907">
    <property type="entry name" value="NOB1"/>
</dbReference>
<dbReference type="PANTHER" id="PTHR12814">
    <property type="entry name" value="RNA-BINDING PROTEIN NOB1"/>
    <property type="match status" value="1"/>
</dbReference>
<evidence type="ECO:0000313" key="4">
    <source>
        <dbReference type="RefSeq" id="XP_002741627.1"/>
    </source>
</evidence>
<dbReference type="RefSeq" id="XP_002741627.1">
    <property type="nucleotide sequence ID" value="XM_002741581.1"/>
</dbReference>
<feature type="compositionally biased region" description="Basic and acidic residues" evidence="1">
    <location>
        <begin position="335"/>
        <end position="344"/>
    </location>
</feature>
<accession>A0ABM0H0R0</accession>
<protein>
    <submittedName>
        <fullName evidence="4">RNA-binding protein NOB1-like</fullName>
    </submittedName>
</protein>
<evidence type="ECO:0000259" key="2">
    <source>
        <dbReference type="Pfam" id="PF08772"/>
    </source>
</evidence>
<evidence type="ECO:0000313" key="3">
    <source>
        <dbReference type="Proteomes" id="UP000694865"/>
    </source>
</evidence>
<gene>
    <name evidence="4" type="primary">LOC100375008</name>
</gene>
<dbReference type="InterPro" id="IPR014881">
    <property type="entry name" value="NOB1_Zn-bd"/>
</dbReference>
<feature type="compositionally biased region" description="Basic and acidic residues" evidence="1">
    <location>
        <begin position="64"/>
        <end position="73"/>
    </location>
</feature>
<proteinExistence type="predicted"/>
<organism evidence="3 4">
    <name type="scientific">Saccoglossus kowalevskii</name>
    <name type="common">Acorn worm</name>
    <dbReference type="NCBI Taxonomy" id="10224"/>
    <lineage>
        <taxon>Eukaryota</taxon>
        <taxon>Metazoa</taxon>
        <taxon>Hemichordata</taxon>
        <taxon>Enteropneusta</taxon>
        <taxon>Harrimaniidae</taxon>
        <taxon>Saccoglossus</taxon>
    </lineage>
</organism>
<feature type="compositionally biased region" description="Acidic residues" evidence="1">
    <location>
        <begin position="100"/>
        <end position="116"/>
    </location>
</feature>
<dbReference type="InterPro" id="IPR036283">
    <property type="entry name" value="NOB1_Zf-like_sf"/>
</dbReference>
<name>A0ABM0H0R0_SACKO</name>
<feature type="compositionally biased region" description="Basic and acidic residues" evidence="1">
    <location>
        <begin position="27"/>
        <end position="37"/>
    </location>
</feature>
<evidence type="ECO:0000256" key="1">
    <source>
        <dbReference type="SAM" id="MobiDB-lite"/>
    </source>
</evidence>
<dbReference type="SUPFAM" id="SSF144206">
    <property type="entry name" value="NOB1 zinc finger-like"/>
    <property type="match status" value="1"/>
</dbReference>
<feature type="non-terminal residue" evidence="4">
    <location>
        <position position="1"/>
    </location>
</feature>
<sequence length="344" mass="38619">TTWSSSTKPLDKPTDMVGWYLPPKSFSDSKSEHESVVTEKIGQADDQEDIILERIQQDELDEADSLKNEHCDDIAIDEVDSEITNHSTLPEDLPLKSDEEQNMEEECADDAENSDEDSGHSDDGDNDDDNDNDDDDDDDDDEGWITPRNIKRITKHFSGNNESSQGAKVGCMTTDFAMQNVLIQMGIPVLSLNGMFIKRTKTYVLKCSGCFKVTAIMTKQFCPHCGNKTLMKVTVTLDDNGKQHFHMSRRKIENKRGLKYSLPMPQGGKHATNPHLVEDQPFPKNRPSRKALKKTNAFDPNYAASVSPFATHDVTSRAAQLGVNRFGSHSGKKRNPNENRSRRK</sequence>
<keyword evidence="3" id="KW-1185">Reference proteome</keyword>
<dbReference type="PANTHER" id="PTHR12814:SF2">
    <property type="entry name" value="RNA-BINDING PROTEIN NOB1"/>
    <property type="match status" value="1"/>
</dbReference>
<feature type="compositionally biased region" description="Acidic residues" evidence="1">
    <location>
        <begin position="124"/>
        <end position="143"/>
    </location>
</feature>
<feature type="region of interest" description="Disordered" evidence="1">
    <location>
        <begin position="264"/>
        <end position="288"/>
    </location>
</feature>
<dbReference type="PIRSF" id="PIRSF037125">
    <property type="entry name" value="D-site_20S_pre-rRNA_nuclease"/>
    <property type="match status" value="1"/>
</dbReference>
<feature type="region of interest" description="Disordered" evidence="1">
    <location>
        <begin position="320"/>
        <end position="344"/>
    </location>
</feature>
<dbReference type="Pfam" id="PF08772">
    <property type="entry name" value="Zn_ribbon_NOB1"/>
    <property type="match status" value="1"/>
</dbReference>
<feature type="region of interest" description="Disordered" evidence="1">
    <location>
        <begin position="1"/>
        <end position="49"/>
    </location>
</feature>
<reference evidence="4" key="1">
    <citation type="submission" date="2025-08" db="UniProtKB">
        <authorList>
            <consortium name="RefSeq"/>
        </authorList>
    </citation>
    <scope>IDENTIFICATION</scope>
    <source>
        <tissue evidence="4">Testes</tissue>
    </source>
</reference>
<feature type="domain" description="Nin one binding (NOB1) Zn-ribbon-like" evidence="2">
    <location>
        <begin position="197"/>
        <end position="268"/>
    </location>
</feature>
<dbReference type="GeneID" id="100375008"/>
<feature type="region of interest" description="Disordered" evidence="1">
    <location>
        <begin position="61"/>
        <end position="147"/>
    </location>
</feature>